<gene>
    <name evidence="7" type="ORF">J2Z31_000532</name>
</gene>
<keyword evidence="1" id="KW-0547">Nucleotide-binding</keyword>
<evidence type="ECO:0000256" key="1">
    <source>
        <dbReference type="ARBA" id="ARBA00022741"/>
    </source>
</evidence>
<dbReference type="InterPro" id="IPR003778">
    <property type="entry name" value="CT_A_B"/>
</dbReference>
<dbReference type="Pfam" id="PF02682">
    <property type="entry name" value="CT_C_D"/>
    <property type="match status" value="1"/>
</dbReference>
<dbReference type="PANTHER" id="PTHR43309:SF3">
    <property type="entry name" value="5-OXOPROLINASE SUBUNIT C"/>
    <property type="match status" value="1"/>
</dbReference>
<evidence type="ECO:0000256" key="4">
    <source>
        <dbReference type="SAM" id="MobiDB-lite"/>
    </source>
</evidence>
<dbReference type="Gene3D" id="3.30.1360.40">
    <property type="match status" value="1"/>
</dbReference>
<dbReference type="Proteomes" id="UP000730739">
    <property type="component" value="Unassembled WGS sequence"/>
</dbReference>
<dbReference type="SMART" id="SM00797">
    <property type="entry name" value="AHS2"/>
    <property type="match status" value="1"/>
</dbReference>
<accession>A0ABS4QTR1</accession>
<name>A0ABS4QTR1_9HYPH</name>
<keyword evidence="8" id="KW-1185">Reference proteome</keyword>
<dbReference type="SUPFAM" id="SSF160467">
    <property type="entry name" value="PH0987 N-terminal domain-like"/>
    <property type="match status" value="1"/>
</dbReference>
<feature type="domain" description="Carboxyltransferase" evidence="6">
    <location>
        <begin position="254"/>
        <end position="541"/>
    </location>
</feature>
<feature type="domain" description="Carboxyltransferase" evidence="5">
    <location>
        <begin position="1"/>
        <end position="191"/>
    </location>
</feature>
<dbReference type="SUPFAM" id="SSF50891">
    <property type="entry name" value="Cyclophilin-like"/>
    <property type="match status" value="2"/>
</dbReference>
<evidence type="ECO:0000256" key="3">
    <source>
        <dbReference type="ARBA" id="ARBA00022840"/>
    </source>
</evidence>
<dbReference type="Pfam" id="PF02626">
    <property type="entry name" value="CT_A_B"/>
    <property type="match status" value="1"/>
</dbReference>
<evidence type="ECO:0000259" key="5">
    <source>
        <dbReference type="SMART" id="SM00796"/>
    </source>
</evidence>
<proteinExistence type="predicted"/>
<dbReference type="SMART" id="SM00796">
    <property type="entry name" value="AHS1"/>
    <property type="match status" value="1"/>
</dbReference>
<comment type="caution">
    <text evidence="7">The sequence shown here is derived from an EMBL/GenBank/DDBJ whole genome shotgun (WGS) entry which is preliminary data.</text>
</comment>
<keyword evidence="7" id="KW-0649">Protein kinase inhibitor</keyword>
<dbReference type="InterPro" id="IPR003833">
    <property type="entry name" value="CT_C_D"/>
</dbReference>
<dbReference type="InterPro" id="IPR052708">
    <property type="entry name" value="PxpC"/>
</dbReference>
<organism evidence="7 8">
    <name type="scientific">Sinorhizobium kostiense</name>
    <dbReference type="NCBI Taxonomy" id="76747"/>
    <lineage>
        <taxon>Bacteria</taxon>
        <taxon>Pseudomonadati</taxon>
        <taxon>Pseudomonadota</taxon>
        <taxon>Alphaproteobacteria</taxon>
        <taxon>Hyphomicrobiales</taxon>
        <taxon>Rhizobiaceae</taxon>
        <taxon>Sinorhizobium/Ensifer group</taxon>
        <taxon>Sinorhizobium</taxon>
    </lineage>
</organism>
<reference evidence="7 8" key="1">
    <citation type="submission" date="2021-03" db="EMBL/GenBank/DDBJ databases">
        <title>Genomic Encyclopedia of Type Strains, Phase IV (KMG-IV): sequencing the most valuable type-strain genomes for metagenomic binning, comparative biology and taxonomic classification.</title>
        <authorList>
            <person name="Goeker M."/>
        </authorList>
    </citation>
    <scope>NUCLEOTIDE SEQUENCE [LARGE SCALE GENOMIC DNA]</scope>
    <source>
        <strain evidence="7 8">DSM 13372</strain>
    </source>
</reference>
<dbReference type="RefSeq" id="WP_209600319.1">
    <property type="nucleotide sequence ID" value="NZ_JAGILA010000001.1"/>
</dbReference>
<evidence type="ECO:0000313" key="7">
    <source>
        <dbReference type="EMBL" id="MBP2234042.1"/>
    </source>
</evidence>
<evidence type="ECO:0000259" key="6">
    <source>
        <dbReference type="SMART" id="SM00797"/>
    </source>
</evidence>
<dbReference type="PANTHER" id="PTHR43309">
    <property type="entry name" value="5-OXOPROLINASE SUBUNIT C"/>
    <property type="match status" value="1"/>
</dbReference>
<feature type="region of interest" description="Disordered" evidence="4">
    <location>
        <begin position="206"/>
        <end position="228"/>
    </location>
</feature>
<sequence length="546" mass="57844">MRFLPVSLKTFLVELADLDETLALYASLQAVPIDAIEEMVPAARTLMIRFRPERATAAALAGEIAARDLSARAAPSDRLVEIPVRYDGEDLEEVSRLTGLSVDEVIQRHTESEFIVAFCGFAPGFGYLIGGDASLHVPRRQTPRTRIPAGAVALAGAFSGVYPQASPGGWQIIGVTPLKMWDTRRDPPALLQPGTRVRFYDLAKRPQAATPASSEADSMVEEPADEGDRTTRFTVLAAPMPALFQDGGRIGQTGQGVSASGALDQESLKTANRVVGNAAETACLEITLGGFSFESSGRATIALAGAPCPVTVRDRFGSSFEAATGQPIPLEAGDVVTFGHPTKGMRCYFAVRGGFEVKPVLGSAATDTLAVVGPPPVSAGTVLTISEPAVPMESVSLDEIPMADLPAAGDTVTLDIVMGPRTDWFTDEALDQLCNQDWLVTPQSNRVGIRLAGATPLERIDRTELPSEATATGAIQVPHSGQPVLFLADHPLTGGYPVIATVAEHHLDLAGQIPVNATIRFRPITRFAEIKPEKRPAQGTAGDAKR</sequence>
<evidence type="ECO:0000256" key="2">
    <source>
        <dbReference type="ARBA" id="ARBA00022801"/>
    </source>
</evidence>
<dbReference type="GO" id="GO:0004860">
    <property type="term" value="F:protein kinase inhibitor activity"/>
    <property type="evidence" value="ECO:0007669"/>
    <property type="project" value="UniProtKB-KW"/>
</dbReference>
<dbReference type="InterPro" id="IPR029000">
    <property type="entry name" value="Cyclophilin-like_dom_sf"/>
</dbReference>
<dbReference type="Gene3D" id="2.40.100.10">
    <property type="entry name" value="Cyclophilin-like"/>
    <property type="match status" value="2"/>
</dbReference>
<dbReference type="EMBL" id="JAGILA010000001">
    <property type="protein sequence ID" value="MBP2234042.1"/>
    <property type="molecule type" value="Genomic_DNA"/>
</dbReference>
<dbReference type="NCBIfam" id="TIGR00724">
    <property type="entry name" value="urea_amlyse_rel"/>
    <property type="match status" value="1"/>
</dbReference>
<evidence type="ECO:0000313" key="8">
    <source>
        <dbReference type="Proteomes" id="UP000730739"/>
    </source>
</evidence>
<keyword evidence="2" id="KW-0378">Hydrolase</keyword>
<keyword evidence="3" id="KW-0067">ATP-binding</keyword>
<protein>
    <submittedName>
        <fullName evidence="7">KipI family sensor histidine kinase inhibitor</fullName>
    </submittedName>
</protein>